<dbReference type="Proteomes" id="UP000078576">
    <property type="component" value="Unassembled WGS sequence"/>
</dbReference>
<gene>
    <name evidence="1" type="ORF">VP1G_10586</name>
</gene>
<dbReference type="AlphaFoldDB" id="A0A194UPP9"/>
<evidence type="ECO:0000313" key="1">
    <source>
        <dbReference type="EMBL" id="KUI53657.1"/>
    </source>
</evidence>
<keyword evidence="2" id="KW-1185">Reference proteome</keyword>
<evidence type="ECO:0000313" key="2">
    <source>
        <dbReference type="Proteomes" id="UP000078576"/>
    </source>
</evidence>
<name>A0A194UPP9_CYTMA</name>
<reference evidence="2" key="1">
    <citation type="submission" date="2014-12" db="EMBL/GenBank/DDBJ databases">
        <title>Genome Sequence of Valsa Canker Pathogens Uncovers a Specific Adaption of Colonization on Woody Bark.</title>
        <authorList>
            <person name="Yin Z."/>
            <person name="Liu H."/>
            <person name="Gao X."/>
            <person name="Li Z."/>
            <person name="Song N."/>
            <person name="Ke X."/>
            <person name="Dai Q."/>
            <person name="Wu Y."/>
            <person name="Sun Y."/>
            <person name="Xu J.-R."/>
            <person name="Kang Z.K."/>
            <person name="Wang L."/>
            <person name="Huang L."/>
        </authorList>
    </citation>
    <scope>NUCLEOTIDE SEQUENCE [LARGE SCALE GENOMIC DNA]</scope>
    <source>
        <strain evidence="2">SXYL134</strain>
    </source>
</reference>
<sequence length="118" mass="13204">MGTDLDVGSEDEAGHWQQLHASHNASEEWCGDDLSTMVLSESELAGHEQQRAHLRADSHENTTATQACSNLCCYPSQYDNTTVIAHLDFKDMVARLTLQFSRGFQEAFTIDHWAFISS</sequence>
<organism evidence="1 2">
    <name type="scientific">Cytospora mali</name>
    <name type="common">Apple Valsa canker fungus</name>
    <name type="synonym">Valsa mali</name>
    <dbReference type="NCBI Taxonomy" id="578113"/>
    <lineage>
        <taxon>Eukaryota</taxon>
        <taxon>Fungi</taxon>
        <taxon>Dikarya</taxon>
        <taxon>Ascomycota</taxon>
        <taxon>Pezizomycotina</taxon>
        <taxon>Sordariomycetes</taxon>
        <taxon>Sordariomycetidae</taxon>
        <taxon>Diaporthales</taxon>
        <taxon>Cytosporaceae</taxon>
        <taxon>Cytospora</taxon>
    </lineage>
</organism>
<proteinExistence type="predicted"/>
<accession>A0A194UPP9</accession>
<protein>
    <submittedName>
        <fullName evidence="1">Uncharacterized protein</fullName>
    </submittedName>
</protein>
<dbReference type="EMBL" id="KN714670">
    <property type="protein sequence ID" value="KUI53657.1"/>
    <property type="molecule type" value="Genomic_DNA"/>
</dbReference>